<organism evidence="4 5">
    <name type="scientific">Xylaria bambusicola</name>
    <dbReference type="NCBI Taxonomy" id="326684"/>
    <lineage>
        <taxon>Eukaryota</taxon>
        <taxon>Fungi</taxon>
        <taxon>Dikarya</taxon>
        <taxon>Ascomycota</taxon>
        <taxon>Pezizomycotina</taxon>
        <taxon>Sordariomycetes</taxon>
        <taxon>Xylariomycetidae</taxon>
        <taxon>Xylariales</taxon>
        <taxon>Xylariaceae</taxon>
        <taxon>Xylaria</taxon>
    </lineage>
</organism>
<proteinExistence type="predicted"/>
<feature type="domain" description="DUF8212" evidence="3">
    <location>
        <begin position="210"/>
        <end position="240"/>
    </location>
</feature>
<comment type="caution">
    <text evidence="4">The sequence shown here is derived from an EMBL/GenBank/DDBJ whole genome shotgun (WGS) entry which is preliminary data.</text>
</comment>
<gene>
    <name evidence="4" type="ORF">RRF57_004842</name>
</gene>
<name>A0AAN7UIE5_9PEZI</name>
<dbReference type="Pfam" id="PF26640">
    <property type="entry name" value="DUF8212"/>
    <property type="match status" value="1"/>
</dbReference>
<dbReference type="InterPro" id="IPR010730">
    <property type="entry name" value="HET"/>
</dbReference>
<feature type="signal peptide" evidence="1">
    <location>
        <begin position="1"/>
        <end position="23"/>
    </location>
</feature>
<feature type="chain" id="PRO_5043022820" description="Heterokaryon incompatibility domain-containing protein" evidence="1">
    <location>
        <begin position="24"/>
        <end position="481"/>
    </location>
</feature>
<accession>A0AAN7UIE5</accession>
<dbReference type="Proteomes" id="UP001305414">
    <property type="component" value="Unassembled WGS sequence"/>
</dbReference>
<dbReference type="InterPro" id="IPR058525">
    <property type="entry name" value="DUF8212"/>
</dbReference>
<dbReference type="PANTHER" id="PTHR10622">
    <property type="entry name" value="HET DOMAIN-CONTAINING PROTEIN"/>
    <property type="match status" value="1"/>
</dbReference>
<evidence type="ECO:0000313" key="4">
    <source>
        <dbReference type="EMBL" id="KAK5629127.1"/>
    </source>
</evidence>
<evidence type="ECO:0000313" key="5">
    <source>
        <dbReference type="Proteomes" id="UP001305414"/>
    </source>
</evidence>
<keyword evidence="5" id="KW-1185">Reference proteome</keyword>
<sequence>MHGKISSPSSALFIILRPRPILGLMWLINCQELTLVEVGSVLNVQYAILSHTWEAGEEVQFDEFRNQTATTKRGWDKIRRLCRLAIDEGYQFAWCDTCCINKTSSSELSEAINSMFHWYATAVRFYDASWRAIGTKATLSEALSNITGIARNVLFVAKDRDLDDVLGQVSVAARMSWAAKRETTRVEDLAYCLLGIFGVNLPLLYGEGERAFIRLQEEIVKTNNDLSLFAWRSANSPLEPYRGVFAQRPGDFQNSGGIILANSIIYNSEFTMSNKGVKIEMNLSYSNKRSLHVLFLNCHNEVERQANLGIFLIHQGASIFARAQPQFPSIARSLDKVYRRAFIISNIQGEGSRNWSTGDVGPKALWDSGQRMFITAGLDNFVGYYQYQFYSGESKTDPGGFYVFFGYGYGLEPWLRAVALEKNYPLLYAVEIGDMRLLAQEVQKIEPQDNIAAEYGVAVELVYGAKNGEPVFVVDCQWHRY</sequence>
<evidence type="ECO:0000259" key="2">
    <source>
        <dbReference type="Pfam" id="PF06985"/>
    </source>
</evidence>
<keyword evidence="1" id="KW-0732">Signal</keyword>
<evidence type="ECO:0000256" key="1">
    <source>
        <dbReference type="SAM" id="SignalP"/>
    </source>
</evidence>
<evidence type="ECO:0008006" key="6">
    <source>
        <dbReference type="Google" id="ProtNLM"/>
    </source>
</evidence>
<dbReference type="EMBL" id="JAWHQM010000010">
    <property type="protein sequence ID" value="KAK5629127.1"/>
    <property type="molecule type" value="Genomic_DNA"/>
</dbReference>
<dbReference type="PANTHER" id="PTHR10622:SF12">
    <property type="entry name" value="HET DOMAIN-CONTAINING PROTEIN"/>
    <property type="match status" value="1"/>
</dbReference>
<feature type="domain" description="Heterokaryon incompatibility" evidence="2">
    <location>
        <begin position="46"/>
        <end position="126"/>
    </location>
</feature>
<reference evidence="4 5" key="1">
    <citation type="submission" date="2023-10" db="EMBL/GenBank/DDBJ databases">
        <title>Draft genome sequence of Xylaria bambusicola isolate GMP-LS, the root and basal stem rot pathogen of sugarcane in Indonesia.</title>
        <authorList>
            <person name="Selvaraj P."/>
            <person name="Muralishankar V."/>
            <person name="Muruganantham S."/>
            <person name="Sp S."/>
            <person name="Haryani S."/>
            <person name="Lau K.J.X."/>
            <person name="Naqvi N.I."/>
        </authorList>
    </citation>
    <scope>NUCLEOTIDE SEQUENCE [LARGE SCALE GENOMIC DNA]</scope>
    <source>
        <strain evidence="4">GMP-LS</strain>
    </source>
</reference>
<dbReference type="AlphaFoldDB" id="A0AAN7UIE5"/>
<dbReference type="Pfam" id="PF06985">
    <property type="entry name" value="HET"/>
    <property type="match status" value="1"/>
</dbReference>
<protein>
    <recommendedName>
        <fullName evidence="6">Heterokaryon incompatibility domain-containing protein</fullName>
    </recommendedName>
</protein>
<evidence type="ECO:0000259" key="3">
    <source>
        <dbReference type="Pfam" id="PF26640"/>
    </source>
</evidence>